<gene>
    <name evidence="5" type="ORF">ACFOUV_06325</name>
</gene>
<organism evidence="5 6">
    <name type="scientific">Oceanobacillus longus</name>
    <dbReference type="NCBI Taxonomy" id="930120"/>
    <lineage>
        <taxon>Bacteria</taxon>
        <taxon>Bacillati</taxon>
        <taxon>Bacillota</taxon>
        <taxon>Bacilli</taxon>
        <taxon>Bacillales</taxon>
        <taxon>Bacillaceae</taxon>
        <taxon>Oceanobacillus</taxon>
    </lineage>
</organism>
<dbReference type="Gene3D" id="3.40.630.40">
    <property type="entry name" value="Zn-dependent exopeptidases"/>
    <property type="match status" value="1"/>
</dbReference>
<evidence type="ECO:0000256" key="1">
    <source>
        <dbReference type="ARBA" id="ARBA00022801"/>
    </source>
</evidence>
<dbReference type="GO" id="GO:0008745">
    <property type="term" value="F:N-acetylmuramoyl-L-alanine amidase activity"/>
    <property type="evidence" value="ECO:0007669"/>
    <property type="project" value="UniProtKB-EC"/>
</dbReference>
<dbReference type="PANTHER" id="PTHR30404">
    <property type="entry name" value="N-ACETYLMURAMOYL-L-ALANINE AMIDASE"/>
    <property type="match status" value="1"/>
</dbReference>
<keyword evidence="6" id="KW-1185">Reference proteome</keyword>
<dbReference type="PROSITE" id="PS51781">
    <property type="entry name" value="SH3B"/>
    <property type="match status" value="2"/>
</dbReference>
<dbReference type="InterPro" id="IPR003646">
    <property type="entry name" value="SH3-like_bac-type"/>
</dbReference>
<comment type="caution">
    <text evidence="5">The sequence shown here is derived from an EMBL/GenBank/DDBJ whole genome shotgun (WGS) entry which is preliminary data.</text>
</comment>
<dbReference type="InterPro" id="IPR017293">
    <property type="entry name" value="N-acetylmuramoyl-L-ala_amidase"/>
</dbReference>
<dbReference type="Pfam" id="PF01520">
    <property type="entry name" value="Amidase_3"/>
    <property type="match status" value="1"/>
</dbReference>
<proteinExistence type="predicted"/>
<keyword evidence="1 5" id="KW-0378">Hydrolase</keyword>
<dbReference type="RefSeq" id="WP_379495946.1">
    <property type="nucleotide sequence ID" value="NZ_JBHSAO010000003.1"/>
</dbReference>
<dbReference type="PANTHER" id="PTHR30404:SF0">
    <property type="entry name" value="N-ACETYLMURAMOYL-L-ALANINE AMIDASE AMIC"/>
    <property type="match status" value="1"/>
</dbReference>
<dbReference type="SMART" id="SM00287">
    <property type="entry name" value="SH3b"/>
    <property type="match status" value="2"/>
</dbReference>
<dbReference type="Gene3D" id="2.30.30.40">
    <property type="entry name" value="SH3 Domains"/>
    <property type="match status" value="2"/>
</dbReference>
<evidence type="ECO:0000256" key="2">
    <source>
        <dbReference type="ARBA" id="ARBA00023316"/>
    </source>
</evidence>
<sequence>MKYFRNLIAVIGILVLLSTFLPNFAYANEGQTYEVHSTILNVRSEPAAGSQIVGLLQKGNHVMAFEEQHGWVQTYYGGKEAWVAMHHLIPIGNTHQNNSTVSQTSSEMITITATSVNVRSGPGMDYSIIDSTRSGDTYNIVETSGDWHKVNLGNGSTGWIAAWLTDSNHTSETQVASLTTDTSSSDSKPASNRSLEGFTIVLDPGHGGNDPGAIGLGGIFEKDLVSSTATKVEDQLRDAGANVITTRSGDYYVSLNERVNISNTNHTDAFISLHFDSYPVLSVKGVSTYYADSTDRKLAQNIQSTLASSVNLNNRGLMQGNYRVLRNTTAPSVLVELGFISNPNDLAIIQAAEYQNQVAKAITNGLIQYFH</sequence>
<reference evidence="6" key="1">
    <citation type="journal article" date="2019" name="Int. J. Syst. Evol. Microbiol.">
        <title>The Global Catalogue of Microorganisms (GCM) 10K type strain sequencing project: providing services to taxonomists for standard genome sequencing and annotation.</title>
        <authorList>
            <consortium name="The Broad Institute Genomics Platform"/>
            <consortium name="The Broad Institute Genome Sequencing Center for Infectious Disease"/>
            <person name="Wu L."/>
            <person name="Ma J."/>
        </authorList>
    </citation>
    <scope>NUCLEOTIDE SEQUENCE [LARGE SCALE GENOMIC DNA]</scope>
    <source>
        <strain evidence="6">IBRC-M 10703</strain>
    </source>
</reference>
<protein>
    <submittedName>
        <fullName evidence="5">N-acetylmuramoyl-L-alanine amidase</fullName>
        <ecNumber evidence="5">3.5.1.28</ecNumber>
    </submittedName>
</protein>
<evidence type="ECO:0000313" key="5">
    <source>
        <dbReference type="EMBL" id="MFC4023440.1"/>
    </source>
</evidence>
<dbReference type="Proteomes" id="UP001595772">
    <property type="component" value="Unassembled WGS sequence"/>
</dbReference>
<feature type="chain" id="PRO_5045966611" evidence="3">
    <location>
        <begin position="28"/>
        <end position="371"/>
    </location>
</feature>
<feature type="domain" description="SH3b" evidence="4">
    <location>
        <begin position="106"/>
        <end position="168"/>
    </location>
</feature>
<dbReference type="Pfam" id="PF08239">
    <property type="entry name" value="SH3_3"/>
    <property type="match status" value="2"/>
</dbReference>
<dbReference type="SMART" id="SM00646">
    <property type="entry name" value="Ami_3"/>
    <property type="match status" value="1"/>
</dbReference>
<dbReference type="SUPFAM" id="SSF53187">
    <property type="entry name" value="Zn-dependent exopeptidases"/>
    <property type="match status" value="1"/>
</dbReference>
<keyword evidence="2" id="KW-0961">Cell wall biogenesis/degradation</keyword>
<keyword evidence="3" id="KW-0732">Signal</keyword>
<feature type="domain" description="SH3b" evidence="4">
    <location>
        <begin position="30"/>
        <end position="92"/>
    </location>
</feature>
<dbReference type="InterPro" id="IPR050695">
    <property type="entry name" value="N-acetylmuramoyl_amidase_3"/>
</dbReference>
<dbReference type="EMBL" id="JBHSAO010000003">
    <property type="protein sequence ID" value="MFC4023440.1"/>
    <property type="molecule type" value="Genomic_DNA"/>
</dbReference>
<dbReference type="InterPro" id="IPR002508">
    <property type="entry name" value="MurNAc-LAA_cat"/>
</dbReference>
<name>A0ABV8GY06_9BACI</name>
<evidence type="ECO:0000259" key="4">
    <source>
        <dbReference type="PROSITE" id="PS51781"/>
    </source>
</evidence>
<dbReference type="CDD" id="cd02696">
    <property type="entry name" value="MurNAc-LAA"/>
    <property type="match status" value="1"/>
</dbReference>
<dbReference type="EC" id="3.5.1.28" evidence="5"/>
<feature type="signal peptide" evidence="3">
    <location>
        <begin position="1"/>
        <end position="27"/>
    </location>
</feature>
<evidence type="ECO:0000313" key="6">
    <source>
        <dbReference type="Proteomes" id="UP001595772"/>
    </source>
</evidence>
<accession>A0ABV8GY06</accession>
<dbReference type="PIRSF" id="PIRSF037846">
    <property type="entry name" value="Autolysin_YrvJ_prd"/>
    <property type="match status" value="1"/>
</dbReference>
<evidence type="ECO:0000256" key="3">
    <source>
        <dbReference type="SAM" id="SignalP"/>
    </source>
</evidence>